<keyword evidence="4" id="KW-0325">Glycoprotein</keyword>
<accession>A0A3S1AHA1</accession>
<evidence type="ECO:0000259" key="5">
    <source>
        <dbReference type="SMART" id="SM00013"/>
    </source>
</evidence>
<proteinExistence type="predicted"/>
<keyword evidence="1" id="KW-0433">Leucine-rich repeat</keyword>
<dbReference type="Proteomes" id="UP000271974">
    <property type="component" value="Unassembled WGS sequence"/>
</dbReference>
<evidence type="ECO:0000313" key="7">
    <source>
        <dbReference type="Proteomes" id="UP000271974"/>
    </source>
</evidence>
<dbReference type="SMART" id="SM00369">
    <property type="entry name" value="LRR_TYP"/>
    <property type="match status" value="7"/>
</dbReference>
<evidence type="ECO:0000313" key="6">
    <source>
        <dbReference type="EMBL" id="RUS92173.1"/>
    </source>
</evidence>
<evidence type="ECO:0000256" key="1">
    <source>
        <dbReference type="ARBA" id="ARBA00022614"/>
    </source>
</evidence>
<feature type="non-terminal residue" evidence="6">
    <location>
        <position position="1"/>
    </location>
</feature>
<dbReference type="EMBL" id="RQTK01000001">
    <property type="protein sequence ID" value="RUS92173.1"/>
    <property type="molecule type" value="Genomic_DNA"/>
</dbReference>
<dbReference type="Gene3D" id="3.80.10.10">
    <property type="entry name" value="Ribonuclease Inhibitor"/>
    <property type="match status" value="2"/>
</dbReference>
<dbReference type="InterPro" id="IPR000372">
    <property type="entry name" value="LRRNT"/>
</dbReference>
<organism evidence="6 7">
    <name type="scientific">Elysia chlorotica</name>
    <name type="common">Eastern emerald elysia</name>
    <name type="synonym">Sea slug</name>
    <dbReference type="NCBI Taxonomy" id="188477"/>
    <lineage>
        <taxon>Eukaryota</taxon>
        <taxon>Metazoa</taxon>
        <taxon>Spiralia</taxon>
        <taxon>Lophotrochozoa</taxon>
        <taxon>Mollusca</taxon>
        <taxon>Gastropoda</taxon>
        <taxon>Heterobranchia</taxon>
        <taxon>Euthyneura</taxon>
        <taxon>Panpulmonata</taxon>
        <taxon>Sacoglossa</taxon>
        <taxon>Placobranchoidea</taxon>
        <taxon>Plakobranchidae</taxon>
        <taxon>Elysia</taxon>
    </lineage>
</organism>
<evidence type="ECO:0000256" key="4">
    <source>
        <dbReference type="ARBA" id="ARBA00023180"/>
    </source>
</evidence>
<dbReference type="AlphaFoldDB" id="A0A3S1AHA1"/>
<dbReference type="InterPro" id="IPR001611">
    <property type="entry name" value="Leu-rich_rpt"/>
</dbReference>
<dbReference type="SUPFAM" id="SSF52058">
    <property type="entry name" value="L domain-like"/>
    <property type="match status" value="1"/>
</dbReference>
<sequence length="282" mass="31715">ACPASCSCGYRPDSHVVDIVDCSNRGLTSIPEIPYTVREIYLQDNNILEVSCFDFHNLKVLTKLNLSRNKIARLPWCSFVSLASLKELSMTRCQLIFLDTQLFTTLQNLSRLDLSTNNLTKLQNDTFLGLDSLQRWDFSSNGIKCLGGPIYGMPSLKYLDISKNWSDRLNPLFFSELRNLTTLLLSQNRLGKSLATDIEGISFSNLALLEILDLSHNVIQKLSEHAFERNENLKVLNLSNNAIQHFVPSLSNNPKLVSLDLSNNPLEGFSSASCTQLRDIKL</sequence>
<gene>
    <name evidence="6" type="ORF">EGW08_000026</name>
</gene>
<evidence type="ECO:0000256" key="3">
    <source>
        <dbReference type="ARBA" id="ARBA00022737"/>
    </source>
</evidence>
<dbReference type="OrthoDB" id="6148273at2759"/>
<dbReference type="PANTHER" id="PTHR45842:SF12">
    <property type="entry name" value="KEKKON 5, ISOFORM A"/>
    <property type="match status" value="1"/>
</dbReference>
<name>A0A3S1AHA1_ELYCH</name>
<dbReference type="SMART" id="SM00013">
    <property type="entry name" value="LRRNT"/>
    <property type="match status" value="1"/>
</dbReference>
<comment type="caution">
    <text evidence="6">The sequence shown here is derived from an EMBL/GenBank/DDBJ whole genome shotgun (WGS) entry which is preliminary data.</text>
</comment>
<protein>
    <recommendedName>
        <fullName evidence="5">LRRNT domain-containing protein</fullName>
    </recommendedName>
</protein>
<dbReference type="SMART" id="SM00365">
    <property type="entry name" value="LRR_SD22"/>
    <property type="match status" value="5"/>
</dbReference>
<reference evidence="6 7" key="1">
    <citation type="submission" date="2019-01" db="EMBL/GenBank/DDBJ databases">
        <title>A draft genome assembly of the solar-powered sea slug Elysia chlorotica.</title>
        <authorList>
            <person name="Cai H."/>
            <person name="Li Q."/>
            <person name="Fang X."/>
            <person name="Li J."/>
            <person name="Curtis N.E."/>
            <person name="Altenburger A."/>
            <person name="Shibata T."/>
            <person name="Feng M."/>
            <person name="Maeda T."/>
            <person name="Schwartz J.A."/>
            <person name="Shigenobu S."/>
            <person name="Lundholm N."/>
            <person name="Nishiyama T."/>
            <person name="Yang H."/>
            <person name="Hasebe M."/>
            <person name="Li S."/>
            <person name="Pierce S.K."/>
            <person name="Wang J."/>
        </authorList>
    </citation>
    <scope>NUCLEOTIDE SEQUENCE [LARGE SCALE GENOMIC DNA]</scope>
    <source>
        <strain evidence="6">EC2010</strain>
        <tissue evidence="6">Whole organism of an adult</tissue>
    </source>
</reference>
<feature type="non-terminal residue" evidence="6">
    <location>
        <position position="282"/>
    </location>
</feature>
<dbReference type="InterPro" id="IPR050467">
    <property type="entry name" value="LRFN"/>
</dbReference>
<dbReference type="InterPro" id="IPR003591">
    <property type="entry name" value="Leu-rich_rpt_typical-subtyp"/>
</dbReference>
<dbReference type="PROSITE" id="PS51450">
    <property type="entry name" value="LRR"/>
    <property type="match status" value="3"/>
</dbReference>
<dbReference type="Pfam" id="PF13855">
    <property type="entry name" value="LRR_8"/>
    <property type="match status" value="4"/>
</dbReference>
<feature type="domain" description="LRRNT" evidence="5">
    <location>
        <begin position="1"/>
        <end position="39"/>
    </location>
</feature>
<dbReference type="PANTHER" id="PTHR45842">
    <property type="entry name" value="SYNAPTIC ADHESION-LIKE MOLECULE SALM"/>
    <property type="match status" value="1"/>
</dbReference>
<evidence type="ECO:0000256" key="2">
    <source>
        <dbReference type="ARBA" id="ARBA00022729"/>
    </source>
</evidence>
<dbReference type="InterPro" id="IPR032675">
    <property type="entry name" value="LRR_dom_sf"/>
</dbReference>
<keyword evidence="7" id="KW-1185">Reference proteome</keyword>
<keyword evidence="3" id="KW-0677">Repeat</keyword>
<dbReference type="STRING" id="188477.A0A3S1AHA1"/>
<dbReference type="PRINTS" id="PR00019">
    <property type="entry name" value="LEURICHRPT"/>
</dbReference>
<keyword evidence="2" id="KW-0732">Signal</keyword>